<dbReference type="Proteomes" id="UP000288216">
    <property type="component" value="Unassembled WGS sequence"/>
</dbReference>
<dbReference type="GO" id="GO:0005524">
    <property type="term" value="F:ATP binding"/>
    <property type="evidence" value="ECO:0007669"/>
    <property type="project" value="UniProtKB-KW"/>
</dbReference>
<dbReference type="PROSITE" id="PS50011">
    <property type="entry name" value="PROTEIN_KINASE_DOM"/>
    <property type="match status" value="1"/>
</dbReference>
<dbReference type="PANTHER" id="PTHR44329">
    <property type="entry name" value="SERINE/THREONINE-PROTEIN KINASE TNNI3K-RELATED"/>
    <property type="match status" value="1"/>
</dbReference>
<dbReference type="Gene3D" id="1.10.510.10">
    <property type="entry name" value="Transferase(Phosphotransferase) domain 1"/>
    <property type="match status" value="1"/>
</dbReference>
<dbReference type="EMBL" id="BFAA01020470">
    <property type="protein sequence ID" value="GCB81916.1"/>
    <property type="molecule type" value="Genomic_DNA"/>
</dbReference>
<organism evidence="4 5">
    <name type="scientific">Scyliorhinus torazame</name>
    <name type="common">Cloudy catshark</name>
    <name type="synonym">Catulus torazame</name>
    <dbReference type="NCBI Taxonomy" id="75743"/>
    <lineage>
        <taxon>Eukaryota</taxon>
        <taxon>Metazoa</taxon>
        <taxon>Chordata</taxon>
        <taxon>Craniata</taxon>
        <taxon>Vertebrata</taxon>
        <taxon>Chondrichthyes</taxon>
        <taxon>Elasmobranchii</taxon>
        <taxon>Galeomorphii</taxon>
        <taxon>Galeoidea</taxon>
        <taxon>Carcharhiniformes</taxon>
        <taxon>Scyliorhinidae</taxon>
        <taxon>Scyliorhinus</taxon>
    </lineage>
</organism>
<keyword evidence="1" id="KW-0547">Nucleotide-binding</keyword>
<sequence>LAGLELTKTESSIRVNKPTKTDSASEINCLSPQQLNDVNYQYDKECEVYSLGIVLWEISSCKTPFEGADLQSIRTLVYEKRFLEPLPDDCPRDLVELINECRAFEPFERPSAGAVVDRLLQIQEKCKSV</sequence>
<dbReference type="PANTHER" id="PTHR44329:SF298">
    <property type="entry name" value="MIXED LINEAGE KINASE DOMAIN-LIKE PROTEIN"/>
    <property type="match status" value="1"/>
</dbReference>
<evidence type="ECO:0000313" key="4">
    <source>
        <dbReference type="EMBL" id="GCB81916.1"/>
    </source>
</evidence>
<accession>A0A401Q983</accession>
<evidence type="ECO:0000256" key="2">
    <source>
        <dbReference type="ARBA" id="ARBA00022840"/>
    </source>
</evidence>
<keyword evidence="2" id="KW-0067">ATP-binding</keyword>
<dbReference type="SUPFAM" id="SSF56112">
    <property type="entry name" value="Protein kinase-like (PK-like)"/>
    <property type="match status" value="1"/>
</dbReference>
<dbReference type="GO" id="GO:0004672">
    <property type="term" value="F:protein kinase activity"/>
    <property type="evidence" value="ECO:0007669"/>
    <property type="project" value="InterPro"/>
</dbReference>
<gene>
    <name evidence="4" type="ORF">scyTo_0021912</name>
</gene>
<dbReference type="AlphaFoldDB" id="A0A401Q983"/>
<keyword evidence="5" id="KW-1185">Reference proteome</keyword>
<proteinExistence type="predicted"/>
<dbReference type="STRING" id="75743.A0A401Q983"/>
<dbReference type="GO" id="GO:0097527">
    <property type="term" value="P:necroptotic signaling pathway"/>
    <property type="evidence" value="ECO:0007669"/>
    <property type="project" value="TreeGrafter"/>
</dbReference>
<dbReference type="InterPro" id="IPR051681">
    <property type="entry name" value="Ser/Thr_Kinases-Pseudokinases"/>
</dbReference>
<evidence type="ECO:0000313" key="5">
    <source>
        <dbReference type="Proteomes" id="UP000288216"/>
    </source>
</evidence>
<dbReference type="InterPro" id="IPR000719">
    <property type="entry name" value="Prot_kinase_dom"/>
</dbReference>
<dbReference type="OrthoDB" id="4062651at2759"/>
<protein>
    <recommendedName>
        <fullName evidence="3">Protein kinase domain-containing protein</fullName>
    </recommendedName>
</protein>
<evidence type="ECO:0000259" key="3">
    <source>
        <dbReference type="PROSITE" id="PS50011"/>
    </source>
</evidence>
<dbReference type="OMA" id="NINHTYD"/>
<feature type="non-terminal residue" evidence="4">
    <location>
        <position position="1"/>
    </location>
</feature>
<dbReference type="InterPro" id="IPR001245">
    <property type="entry name" value="Ser-Thr/Tyr_kinase_cat_dom"/>
</dbReference>
<dbReference type="InterPro" id="IPR011009">
    <property type="entry name" value="Kinase-like_dom_sf"/>
</dbReference>
<evidence type="ECO:0000256" key="1">
    <source>
        <dbReference type="ARBA" id="ARBA00022741"/>
    </source>
</evidence>
<name>A0A401Q983_SCYTO</name>
<reference evidence="4 5" key="1">
    <citation type="journal article" date="2018" name="Nat. Ecol. Evol.">
        <title>Shark genomes provide insights into elasmobranch evolution and the origin of vertebrates.</title>
        <authorList>
            <person name="Hara Y"/>
            <person name="Yamaguchi K"/>
            <person name="Onimaru K"/>
            <person name="Kadota M"/>
            <person name="Koyanagi M"/>
            <person name="Keeley SD"/>
            <person name="Tatsumi K"/>
            <person name="Tanaka K"/>
            <person name="Motone F"/>
            <person name="Kageyama Y"/>
            <person name="Nozu R"/>
            <person name="Adachi N"/>
            <person name="Nishimura O"/>
            <person name="Nakagawa R"/>
            <person name="Tanegashima C"/>
            <person name="Kiyatake I"/>
            <person name="Matsumoto R"/>
            <person name="Murakumo K"/>
            <person name="Nishida K"/>
            <person name="Terakita A"/>
            <person name="Kuratani S"/>
            <person name="Sato K"/>
            <person name="Hyodo S Kuraku.S."/>
        </authorList>
    </citation>
    <scope>NUCLEOTIDE SEQUENCE [LARGE SCALE GENOMIC DNA]</scope>
</reference>
<dbReference type="Pfam" id="PF07714">
    <property type="entry name" value="PK_Tyr_Ser-Thr"/>
    <property type="match status" value="1"/>
</dbReference>
<feature type="domain" description="Protein kinase" evidence="3">
    <location>
        <begin position="1"/>
        <end position="120"/>
    </location>
</feature>
<comment type="caution">
    <text evidence="4">The sequence shown here is derived from an EMBL/GenBank/DDBJ whole genome shotgun (WGS) entry which is preliminary data.</text>
</comment>